<sequence>MARKHGNSAWFICRFVIDGDEISDGFTPRVGVDSRHSRTSCGWLSNNRCLAFEARNRSLVIPTLAVIETNAFVIFQDLVTELPEKYNFDLGKSIGVFWLRRCMRNVWKLAHEIERLDRAAHVQVEKSMSSGTFPWWKASSDRHLGSIQANDTIRDWRI</sequence>
<dbReference type="AlphaFoldDB" id="A0A2H3E2S8"/>
<dbReference type="STRING" id="47427.A0A2H3E2S8"/>
<proteinExistence type="predicted"/>
<organism evidence="1 2">
    <name type="scientific">Armillaria gallica</name>
    <name type="common">Bulbous honey fungus</name>
    <name type="synonym">Armillaria bulbosa</name>
    <dbReference type="NCBI Taxonomy" id="47427"/>
    <lineage>
        <taxon>Eukaryota</taxon>
        <taxon>Fungi</taxon>
        <taxon>Dikarya</taxon>
        <taxon>Basidiomycota</taxon>
        <taxon>Agaricomycotina</taxon>
        <taxon>Agaricomycetes</taxon>
        <taxon>Agaricomycetidae</taxon>
        <taxon>Agaricales</taxon>
        <taxon>Marasmiineae</taxon>
        <taxon>Physalacriaceae</taxon>
        <taxon>Armillaria</taxon>
    </lineage>
</organism>
<evidence type="ECO:0000313" key="2">
    <source>
        <dbReference type="Proteomes" id="UP000217790"/>
    </source>
</evidence>
<accession>A0A2H3E2S8</accession>
<keyword evidence="2" id="KW-1185">Reference proteome</keyword>
<dbReference type="OrthoDB" id="2849788at2759"/>
<dbReference type="InParanoid" id="A0A2H3E2S8"/>
<protein>
    <submittedName>
        <fullName evidence="1">Uncharacterized protein</fullName>
    </submittedName>
</protein>
<dbReference type="Proteomes" id="UP000217790">
    <property type="component" value="Unassembled WGS sequence"/>
</dbReference>
<reference evidence="2" key="1">
    <citation type="journal article" date="2017" name="Nat. Ecol. Evol.">
        <title>Genome expansion and lineage-specific genetic innovations in the forest pathogenic fungi Armillaria.</title>
        <authorList>
            <person name="Sipos G."/>
            <person name="Prasanna A.N."/>
            <person name="Walter M.C."/>
            <person name="O'Connor E."/>
            <person name="Balint B."/>
            <person name="Krizsan K."/>
            <person name="Kiss B."/>
            <person name="Hess J."/>
            <person name="Varga T."/>
            <person name="Slot J."/>
            <person name="Riley R."/>
            <person name="Boka B."/>
            <person name="Rigling D."/>
            <person name="Barry K."/>
            <person name="Lee J."/>
            <person name="Mihaltcheva S."/>
            <person name="LaButti K."/>
            <person name="Lipzen A."/>
            <person name="Waldron R."/>
            <person name="Moloney N.M."/>
            <person name="Sperisen C."/>
            <person name="Kredics L."/>
            <person name="Vagvoelgyi C."/>
            <person name="Patrignani A."/>
            <person name="Fitzpatrick D."/>
            <person name="Nagy I."/>
            <person name="Doyle S."/>
            <person name="Anderson J.B."/>
            <person name="Grigoriev I.V."/>
            <person name="Gueldener U."/>
            <person name="Muensterkoetter M."/>
            <person name="Nagy L.G."/>
        </authorList>
    </citation>
    <scope>NUCLEOTIDE SEQUENCE [LARGE SCALE GENOMIC DNA]</scope>
    <source>
        <strain evidence="2">Ar21-2</strain>
    </source>
</reference>
<evidence type="ECO:0000313" key="1">
    <source>
        <dbReference type="EMBL" id="PBL01742.1"/>
    </source>
</evidence>
<name>A0A2H3E2S8_ARMGA</name>
<gene>
    <name evidence="1" type="ORF">ARMGADRAFT_1071253</name>
</gene>
<dbReference type="EMBL" id="KZ293645">
    <property type="protein sequence ID" value="PBL01742.1"/>
    <property type="molecule type" value="Genomic_DNA"/>
</dbReference>